<sequence>MRTWLFILIGLTLLLFGHGKGPFREVDKDAMAYEASSSSFFLHGGGVDSIAKTGSSSSFIEHSAGGQAITGVASSSTSFISFKGIINLIFRSFTPKYEQIHYHWRHDDNTEALATSMTSGTQDTVISGLAKNTVKRLRFEISNEGGQDSISAQQFRVEYKLKSGDCATGVYTDVGAVGGDWDMGASQLTEAGDATNIAVAIGGVTDENNSFIGTNGGQRETTSQTGNITVYNNQFVELEYAVQALSDATDEAAYCFRLTNAGSATNFTYTKYPEATLAAAAASVTLTIDGTCNNDNTCDLDATAQFGTLSVGTANDANVRVKTDSNTTVLLAIGRKRSSPTTTLASSADAANINISDTAGGIDVFDSNCTDGTGPATWGNAVSTGLGFSLWAATENKDTTCWGTGTTDSDANNKYAALQASLSASTAWTTTSSGIKYASVGYTLDIITNQRATSYTGDIIFTATTTP</sequence>
<evidence type="ECO:0000313" key="2">
    <source>
        <dbReference type="Proteomes" id="UP000178911"/>
    </source>
</evidence>
<organism evidence="1 2">
    <name type="scientific">Candidatus Yanofskybacteria bacterium RIFCSPLOWO2_01_FULL_43_22</name>
    <dbReference type="NCBI Taxonomy" id="1802695"/>
    <lineage>
        <taxon>Bacteria</taxon>
        <taxon>Candidatus Yanofskyibacteriota</taxon>
    </lineage>
</organism>
<comment type="caution">
    <text evidence="1">The sequence shown here is derived from an EMBL/GenBank/DDBJ whole genome shotgun (WGS) entry which is preliminary data.</text>
</comment>
<protein>
    <submittedName>
        <fullName evidence="1">Uncharacterized protein</fullName>
    </submittedName>
</protein>
<reference evidence="1 2" key="1">
    <citation type="journal article" date="2016" name="Nat. Commun.">
        <title>Thousands of microbial genomes shed light on interconnected biogeochemical processes in an aquifer system.</title>
        <authorList>
            <person name="Anantharaman K."/>
            <person name="Brown C.T."/>
            <person name="Hug L.A."/>
            <person name="Sharon I."/>
            <person name="Castelle C.J."/>
            <person name="Probst A.J."/>
            <person name="Thomas B.C."/>
            <person name="Singh A."/>
            <person name="Wilkins M.J."/>
            <person name="Karaoz U."/>
            <person name="Brodie E.L."/>
            <person name="Williams K.H."/>
            <person name="Hubbard S.S."/>
            <person name="Banfield J.F."/>
        </authorList>
    </citation>
    <scope>NUCLEOTIDE SEQUENCE [LARGE SCALE GENOMIC DNA]</scope>
</reference>
<gene>
    <name evidence="1" type="ORF">A3A13_03320</name>
</gene>
<dbReference type="Proteomes" id="UP000178911">
    <property type="component" value="Unassembled WGS sequence"/>
</dbReference>
<evidence type="ECO:0000313" key="1">
    <source>
        <dbReference type="EMBL" id="OGN25057.1"/>
    </source>
</evidence>
<dbReference type="STRING" id="1802695.A3A13_03320"/>
<proteinExistence type="predicted"/>
<dbReference type="EMBL" id="MGKJ01000006">
    <property type="protein sequence ID" value="OGN25057.1"/>
    <property type="molecule type" value="Genomic_DNA"/>
</dbReference>
<accession>A0A1F8GI30</accession>
<name>A0A1F8GI30_9BACT</name>
<dbReference type="AlphaFoldDB" id="A0A1F8GI30"/>